<dbReference type="Proteomes" id="UP000095751">
    <property type="component" value="Unassembled WGS sequence"/>
</dbReference>
<gene>
    <name evidence="1" type="ORF">FRACYDRAFT_241026</name>
</gene>
<dbReference type="KEGG" id="fcy:FRACYDRAFT_241026"/>
<dbReference type="AlphaFoldDB" id="A0A1E7F8H7"/>
<evidence type="ECO:0000313" key="1">
    <source>
        <dbReference type="EMBL" id="OEU14481.1"/>
    </source>
</evidence>
<dbReference type="OrthoDB" id="55620at2759"/>
<accession>A0A1E7F8H7</accession>
<proteinExistence type="predicted"/>
<reference evidence="1 2" key="1">
    <citation type="submission" date="2016-09" db="EMBL/GenBank/DDBJ databases">
        <title>Extensive genetic diversity and differential bi-allelic expression allows diatom success in the polar Southern Ocean.</title>
        <authorList>
            <consortium name="DOE Joint Genome Institute"/>
            <person name="Mock T."/>
            <person name="Otillar R.P."/>
            <person name="Strauss J."/>
            <person name="Dupont C."/>
            <person name="Frickenhaus S."/>
            <person name="Maumus F."/>
            <person name="Mcmullan M."/>
            <person name="Sanges R."/>
            <person name="Schmutz J."/>
            <person name="Toseland A."/>
            <person name="Valas R."/>
            <person name="Veluchamy A."/>
            <person name="Ward B.J."/>
            <person name="Allen A."/>
            <person name="Barry K."/>
            <person name="Falciatore A."/>
            <person name="Ferrante M."/>
            <person name="Fortunato A.E."/>
            <person name="Gloeckner G."/>
            <person name="Gruber A."/>
            <person name="Hipkin R."/>
            <person name="Janech M."/>
            <person name="Kroth P."/>
            <person name="Leese F."/>
            <person name="Lindquist E."/>
            <person name="Lyon B.R."/>
            <person name="Martin J."/>
            <person name="Mayer C."/>
            <person name="Parker M."/>
            <person name="Quesneville H."/>
            <person name="Raymond J."/>
            <person name="Uhlig C."/>
            <person name="Valentin K.U."/>
            <person name="Worden A.Z."/>
            <person name="Armbrust E.V."/>
            <person name="Bowler C."/>
            <person name="Green B."/>
            <person name="Moulton V."/>
            <person name="Van Oosterhout C."/>
            <person name="Grigoriev I."/>
        </authorList>
    </citation>
    <scope>NUCLEOTIDE SEQUENCE [LARGE SCALE GENOMIC DNA]</scope>
    <source>
        <strain evidence="1 2">CCMP1102</strain>
    </source>
</reference>
<dbReference type="EMBL" id="KV784360">
    <property type="protein sequence ID" value="OEU14481.1"/>
    <property type="molecule type" value="Genomic_DNA"/>
</dbReference>
<dbReference type="InParanoid" id="A0A1E7F8H7"/>
<name>A0A1E7F8H7_9STRA</name>
<organism evidence="1 2">
    <name type="scientific">Fragilariopsis cylindrus CCMP1102</name>
    <dbReference type="NCBI Taxonomy" id="635003"/>
    <lineage>
        <taxon>Eukaryota</taxon>
        <taxon>Sar</taxon>
        <taxon>Stramenopiles</taxon>
        <taxon>Ochrophyta</taxon>
        <taxon>Bacillariophyta</taxon>
        <taxon>Bacillariophyceae</taxon>
        <taxon>Bacillariophycidae</taxon>
        <taxon>Bacillariales</taxon>
        <taxon>Bacillariaceae</taxon>
        <taxon>Fragilariopsis</taxon>
    </lineage>
</organism>
<protein>
    <submittedName>
        <fullName evidence="1">Uncharacterized protein</fullName>
    </submittedName>
</protein>
<keyword evidence="2" id="KW-1185">Reference proteome</keyword>
<evidence type="ECO:0000313" key="2">
    <source>
        <dbReference type="Proteomes" id="UP000095751"/>
    </source>
</evidence>
<sequence>MASILLPSSYDTPAATFDSLALLQRRKGARSVRFFPKVSTKKTISRHSLTHEERCSYWLQDYEFLMIKQRNLVIKKQIRYQDRNQMKIKQLDGLGQCLLDYAANGSVHVHYQHSNNNKHSNDNNSNESSLCMRGLEGGLELVALRKKSFRFGALEEVFIEQETQYLGDYYDDEAIAYAYNSISNECQFLAERIALQDRKEIEDYIMYDDDDVVDDDCEDI</sequence>